<dbReference type="Proteomes" id="UP000322077">
    <property type="component" value="Unassembled WGS sequence"/>
</dbReference>
<sequence length="119" mass="13595">MTDFAARVRRVRMKDGADVHVLHTPRVHKNENGDPENLLGKIVQHAKQVVDFDTEGSRLDGFLIIGFFDDGSSSLSFRTPDRLPSALIPAYVTELVRRDTVVNREAERVFDAKFEWVER</sequence>
<comment type="caution">
    <text evidence="1">The sequence shown here is derived from an EMBL/GenBank/DDBJ whole genome shotgun (WGS) entry which is preliminary data.</text>
</comment>
<dbReference type="AlphaFoldDB" id="A0A5D9BYY2"/>
<protein>
    <submittedName>
        <fullName evidence="1">Uncharacterized protein</fullName>
    </submittedName>
</protein>
<dbReference type="RefSeq" id="WP_149524092.1">
    <property type="nucleotide sequence ID" value="NZ_VTOU01000007.1"/>
</dbReference>
<proteinExistence type="predicted"/>
<evidence type="ECO:0000313" key="1">
    <source>
        <dbReference type="EMBL" id="TZG24117.1"/>
    </source>
</evidence>
<organism evidence="1 2">
    <name type="scientific">Sphingomonas montanisoli</name>
    <dbReference type="NCBI Taxonomy" id="2606412"/>
    <lineage>
        <taxon>Bacteria</taxon>
        <taxon>Pseudomonadati</taxon>
        <taxon>Pseudomonadota</taxon>
        <taxon>Alphaproteobacteria</taxon>
        <taxon>Sphingomonadales</taxon>
        <taxon>Sphingomonadaceae</taxon>
        <taxon>Sphingomonas</taxon>
    </lineage>
</organism>
<accession>A0A5D9BYY2</accession>
<gene>
    <name evidence="1" type="ORF">FYJ91_19985</name>
</gene>
<name>A0A5D9BYY2_9SPHN</name>
<dbReference type="EMBL" id="VTOU01000007">
    <property type="protein sequence ID" value="TZG24117.1"/>
    <property type="molecule type" value="Genomic_DNA"/>
</dbReference>
<keyword evidence="2" id="KW-1185">Reference proteome</keyword>
<evidence type="ECO:0000313" key="2">
    <source>
        <dbReference type="Proteomes" id="UP000322077"/>
    </source>
</evidence>
<reference evidence="1 2" key="1">
    <citation type="submission" date="2019-08" db="EMBL/GenBank/DDBJ databases">
        <authorList>
            <person name="Wang G."/>
            <person name="Xu Z."/>
        </authorList>
    </citation>
    <scope>NUCLEOTIDE SEQUENCE [LARGE SCALE GENOMIC DNA]</scope>
    <source>
        <strain evidence="1 2">ZX</strain>
    </source>
</reference>